<comment type="caution">
    <text evidence="1">The sequence shown here is derived from an EMBL/GenBank/DDBJ whole genome shotgun (WGS) entry which is preliminary data.</text>
</comment>
<sequence length="163" mass="18347">MDDGVITVTGVHGNGDVRSSRQKGWMWIGQDDKASKALEPKRLWKKTRKEKAFLASVRHRRPYLRFVTDRIRTSPLPYEVRPGPSSATDARPLTFDFQRCKQRAVIVTGLPFQAYRATQALAPLSNIQHLKYSVRPSPAANITFILAVYEEDSGSKCLSSGRT</sequence>
<gene>
    <name evidence="1" type="ORF">R1flu_020538</name>
</gene>
<reference evidence="1 2" key="1">
    <citation type="submission" date="2024-09" db="EMBL/GenBank/DDBJ databases">
        <title>Chromosome-scale assembly of Riccia fluitans.</title>
        <authorList>
            <person name="Paukszto L."/>
            <person name="Sawicki J."/>
            <person name="Karawczyk K."/>
            <person name="Piernik-Szablinska J."/>
            <person name="Szczecinska M."/>
            <person name="Mazdziarz M."/>
        </authorList>
    </citation>
    <scope>NUCLEOTIDE SEQUENCE [LARGE SCALE GENOMIC DNA]</scope>
    <source>
        <strain evidence="1">Rf_01</strain>
        <tissue evidence="1">Aerial parts of the thallus</tissue>
    </source>
</reference>
<organism evidence="1 2">
    <name type="scientific">Riccia fluitans</name>
    <dbReference type="NCBI Taxonomy" id="41844"/>
    <lineage>
        <taxon>Eukaryota</taxon>
        <taxon>Viridiplantae</taxon>
        <taxon>Streptophyta</taxon>
        <taxon>Embryophyta</taxon>
        <taxon>Marchantiophyta</taxon>
        <taxon>Marchantiopsida</taxon>
        <taxon>Marchantiidae</taxon>
        <taxon>Marchantiales</taxon>
        <taxon>Ricciaceae</taxon>
        <taxon>Riccia</taxon>
    </lineage>
</organism>
<proteinExistence type="predicted"/>
<dbReference type="EMBL" id="JBHFFA010000001">
    <property type="protein sequence ID" value="KAL2652410.1"/>
    <property type="molecule type" value="Genomic_DNA"/>
</dbReference>
<protein>
    <submittedName>
        <fullName evidence="1">Uncharacterized protein</fullName>
    </submittedName>
</protein>
<dbReference type="AlphaFoldDB" id="A0ABD1ZLT0"/>
<keyword evidence="2" id="KW-1185">Reference proteome</keyword>
<dbReference type="Proteomes" id="UP001605036">
    <property type="component" value="Unassembled WGS sequence"/>
</dbReference>
<evidence type="ECO:0000313" key="1">
    <source>
        <dbReference type="EMBL" id="KAL2652410.1"/>
    </source>
</evidence>
<evidence type="ECO:0000313" key="2">
    <source>
        <dbReference type="Proteomes" id="UP001605036"/>
    </source>
</evidence>
<name>A0ABD1ZLT0_9MARC</name>
<accession>A0ABD1ZLT0</accession>